<comment type="caution">
    <text evidence="3">The sequence shown here is derived from an EMBL/GenBank/DDBJ whole genome shotgun (WGS) entry which is preliminary data.</text>
</comment>
<gene>
    <name evidence="3" type="ORF">ACFOE0_20485</name>
</gene>
<dbReference type="PROSITE" id="PS51257">
    <property type="entry name" value="PROKAR_LIPOPROTEIN"/>
    <property type="match status" value="1"/>
</dbReference>
<protein>
    <recommendedName>
        <fullName evidence="5">Lipoprotein</fullName>
    </recommendedName>
</protein>
<reference evidence="4" key="1">
    <citation type="journal article" date="2019" name="Int. J. Syst. Evol. Microbiol.">
        <title>The Global Catalogue of Microorganisms (GCM) 10K type strain sequencing project: providing services to taxonomists for standard genome sequencing and annotation.</title>
        <authorList>
            <consortium name="The Broad Institute Genomics Platform"/>
            <consortium name="The Broad Institute Genome Sequencing Center for Infectious Disease"/>
            <person name="Wu L."/>
            <person name="Ma J."/>
        </authorList>
    </citation>
    <scope>NUCLEOTIDE SEQUENCE [LARGE SCALE GENOMIC DNA]</scope>
    <source>
        <strain evidence="4">KCTC 52277</strain>
    </source>
</reference>
<evidence type="ECO:0000256" key="1">
    <source>
        <dbReference type="SAM" id="Coils"/>
    </source>
</evidence>
<dbReference type="EMBL" id="JBHRTD010000018">
    <property type="protein sequence ID" value="MFC3140542.1"/>
    <property type="molecule type" value="Genomic_DNA"/>
</dbReference>
<keyword evidence="2" id="KW-0812">Transmembrane</keyword>
<keyword evidence="2" id="KW-1133">Transmembrane helix</keyword>
<organism evidence="3 4">
    <name type="scientific">Shewanella submarina</name>
    <dbReference type="NCBI Taxonomy" id="2016376"/>
    <lineage>
        <taxon>Bacteria</taxon>
        <taxon>Pseudomonadati</taxon>
        <taxon>Pseudomonadota</taxon>
        <taxon>Gammaproteobacteria</taxon>
        <taxon>Alteromonadales</taxon>
        <taxon>Shewanellaceae</taxon>
        <taxon>Shewanella</taxon>
    </lineage>
</organism>
<evidence type="ECO:0000313" key="4">
    <source>
        <dbReference type="Proteomes" id="UP001595621"/>
    </source>
</evidence>
<keyword evidence="2" id="KW-0472">Membrane</keyword>
<feature type="transmembrane region" description="Helical" evidence="2">
    <location>
        <begin position="21"/>
        <end position="39"/>
    </location>
</feature>
<dbReference type="Proteomes" id="UP001595621">
    <property type="component" value="Unassembled WGS sequence"/>
</dbReference>
<feature type="coiled-coil region" evidence="1">
    <location>
        <begin position="206"/>
        <end position="233"/>
    </location>
</feature>
<evidence type="ECO:0000256" key="2">
    <source>
        <dbReference type="SAM" id="Phobius"/>
    </source>
</evidence>
<sequence>MQLRNGTTTEKYWQVYTMKRIGLSFIISTFMLLGCAQIPKEAVELSATVGRDMVEMKKAHVSLINIYYQGLIDNTNKFIDEVYLPYQIQQTLSHDLIKLELMNSIEMAGKSDSSKEERVEAFEKLKLFHLLISEEVEKYRREKIVSIEEQRARVLSDVGESYERIHYANSIVTGHLASVVKVHDAQNELLSDVGLSDLRVNVGENLTSLSLEISELTKNAVSKENDLDKAVKKFEEVYNRL</sequence>
<accession>A0ABV7GLF5</accession>
<keyword evidence="4" id="KW-1185">Reference proteome</keyword>
<dbReference type="RefSeq" id="WP_248934424.1">
    <property type="nucleotide sequence ID" value="NZ_JAKILF010000001.1"/>
</dbReference>
<evidence type="ECO:0008006" key="5">
    <source>
        <dbReference type="Google" id="ProtNLM"/>
    </source>
</evidence>
<evidence type="ECO:0000313" key="3">
    <source>
        <dbReference type="EMBL" id="MFC3140542.1"/>
    </source>
</evidence>
<name>A0ABV7GLF5_9GAMM</name>
<keyword evidence="1" id="KW-0175">Coiled coil</keyword>
<proteinExistence type="predicted"/>